<accession>A0A9D9DA61</accession>
<comment type="caution">
    <text evidence="2">The sequence shown here is derived from an EMBL/GenBank/DDBJ whole genome shotgun (WGS) entry which is preliminary data.</text>
</comment>
<keyword evidence="1" id="KW-0472">Membrane</keyword>
<keyword evidence="1" id="KW-0812">Transmembrane</keyword>
<evidence type="ECO:0000256" key="1">
    <source>
        <dbReference type="SAM" id="Phobius"/>
    </source>
</evidence>
<proteinExistence type="predicted"/>
<reference evidence="2" key="1">
    <citation type="submission" date="2020-10" db="EMBL/GenBank/DDBJ databases">
        <authorList>
            <person name="Gilroy R."/>
        </authorList>
    </citation>
    <scope>NUCLEOTIDE SEQUENCE</scope>
    <source>
        <strain evidence="2">1748</strain>
    </source>
</reference>
<feature type="transmembrane region" description="Helical" evidence="1">
    <location>
        <begin position="109"/>
        <end position="131"/>
    </location>
</feature>
<dbReference type="AlphaFoldDB" id="A0A9D9DA61"/>
<sequence length="141" mass="15206">MKGLSKVKLTYLKKTLLVFVACCLVVIALSTIGLIWSNYYILVSTAIGSVGAGFNLFLLLKSTEALNPEAEKKSSMFFFLGGNAIRTLIMLASIGLSALVIYLTDGTKYEYLSIIAAGVPFLSIALVTILVKDNDITEKSN</sequence>
<feature type="transmembrane region" description="Helical" evidence="1">
    <location>
        <begin position="16"/>
        <end position="35"/>
    </location>
</feature>
<name>A0A9D9DA61_9BACL</name>
<feature type="transmembrane region" description="Helical" evidence="1">
    <location>
        <begin position="41"/>
        <end position="60"/>
    </location>
</feature>
<evidence type="ECO:0000313" key="2">
    <source>
        <dbReference type="EMBL" id="MBO8414614.1"/>
    </source>
</evidence>
<organism evidence="2 3">
    <name type="scientific">Candidatus Scatoplasma merdavium</name>
    <dbReference type="NCBI Taxonomy" id="2840932"/>
    <lineage>
        <taxon>Bacteria</taxon>
        <taxon>Bacillati</taxon>
        <taxon>Bacillota</taxon>
        <taxon>Bacilli</taxon>
        <taxon>Bacillales</taxon>
        <taxon>Candidatus Scatoplasma</taxon>
    </lineage>
</organism>
<dbReference type="EMBL" id="JADING010000116">
    <property type="protein sequence ID" value="MBO8414614.1"/>
    <property type="molecule type" value="Genomic_DNA"/>
</dbReference>
<protein>
    <submittedName>
        <fullName evidence="2">Uncharacterized protein</fullName>
    </submittedName>
</protein>
<reference evidence="2" key="2">
    <citation type="journal article" date="2021" name="PeerJ">
        <title>Extensive microbial diversity within the chicken gut microbiome revealed by metagenomics and culture.</title>
        <authorList>
            <person name="Gilroy R."/>
            <person name="Ravi A."/>
            <person name="Getino M."/>
            <person name="Pursley I."/>
            <person name="Horton D.L."/>
            <person name="Alikhan N.F."/>
            <person name="Baker D."/>
            <person name="Gharbi K."/>
            <person name="Hall N."/>
            <person name="Watson M."/>
            <person name="Adriaenssens E.M."/>
            <person name="Foster-Nyarko E."/>
            <person name="Jarju S."/>
            <person name="Secka A."/>
            <person name="Antonio M."/>
            <person name="Oren A."/>
            <person name="Chaudhuri R.R."/>
            <person name="La Ragione R."/>
            <person name="Hildebrand F."/>
            <person name="Pallen M.J."/>
        </authorList>
    </citation>
    <scope>NUCLEOTIDE SEQUENCE</scope>
    <source>
        <strain evidence="2">1748</strain>
    </source>
</reference>
<evidence type="ECO:0000313" key="3">
    <source>
        <dbReference type="Proteomes" id="UP000823629"/>
    </source>
</evidence>
<feature type="transmembrane region" description="Helical" evidence="1">
    <location>
        <begin position="80"/>
        <end position="103"/>
    </location>
</feature>
<gene>
    <name evidence="2" type="ORF">IAC78_04010</name>
</gene>
<keyword evidence="1" id="KW-1133">Transmembrane helix</keyword>
<dbReference type="Proteomes" id="UP000823629">
    <property type="component" value="Unassembled WGS sequence"/>
</dbReference>